<dbReference type="GO" id="GO:0006513">
    <property type="term" value="P:protein monoubiquitination"/>
    <property type="evidence" value="ECO:0007669"/>
    <property type="project" value="InterPro"/>
</dbReference>
<dbReference type="AlphaFoldDB" id="A0A3G2S4D9"/>
<dbReference type="SUPFAM" id="SSF57850">
    <property type="entry name" value="RING/U-box"/>
    <property type="match status" value="1"/>
</dbReference>
<dbReference type="InterPro" id="IPR039577">
    <property type="entry name" value="Rad18"/>
</dbReference>
<accession>A0A3G2S4D9</accession>
<evidence type="ECO:0000256" key="1">
    <source>
        <dbReference type="ARBA" id="ARBA00022723"/>
    </source>
</evidence>
<dbReference type="InterPro" id="IPR017907">
    <property type="entry name" value="Znf_RING_CS"/>
</dbReference>
<dbReference type="GO" id="GO:0006301">
    <property type="term" value="P:DNA damage tolerance"/>
    <property type="evidence" value="ECO:0007669"/>
    <property type="project" value="InterPro"/>
</dbReference>
<feature type="compositionally biased region" description="Acidic residues" evidence="5">
    <location>
        <begin position="224"/>
        <end position="239"/>
    </location>
</feature>
<dbReference type="Pfam" id="PF13445">
    <property type="entry name" value="zf-RING_UBOX"/>
    <property type="match status" value="1"/>
</dbReference>
<dbReference type="GO" id="GO:0061630">
    <property type="term" value="F:ubiquitin protein ligase activity"/>
    <property type="evidence" value="ECO:0007669"/>
    <property type="project" value="InterPro"/>
</dbReference>
<dbReference type="STRING" id="425264.A0A3G2S4D9"/>
<dbReference type="SMART" id="SM00184">
    <property type="entry name" value="RING"/>
    <property type="match status" value="1"/>
</dbReference>
<protein>
    <recommendedName>
        <fullName evidence="6">RING-type domain-containing protein</fullName>
    </recommendedName>
</protein>
<keyword evidence="2 4" id="KW-0863">Zinc-finger</keyword>
<feature type="domain" description="RING-type" evidence="6">
    <location>
        <begin position="46"/>
        <end position="104"/>
    </location>
</feature>
<keyword evidence="1" id="KW-0479">Metal-binding</keyword>
<dbReference type="OrthoDB" id="6105938at2759"/>
<keyword evidence="3" id="KW-0862">Zinc</keyword>
<dbReference type="PROSITE" id="PS00518">
    <property type="entry name" value="ZF_RING_1"/>
    <property type="match status" value="1"/>
</dbReference>
<dbReference type="Proteomes" id="UP000269793">
    <property type="component" value="Chromosome III"/>
</dbReference>
<dbReference type="GO" id="GO:0008270">
    <property type="term" value="F:zinc ion binding"/>
    <property type="evidence" value="ECO:0007669"/>
    <property type="project" value="UniProtKB-KW"/>
</dbReference>
<gene>
    <name evidence="7" type="ORF">DNF11_1686</name>
</gene>
<reference evidence="7 8" key="1">
    <citation type="submission" date="2018-10" db="EMBL/GenBank/DDBJ databases">
        <title>Complete genome sequence of Malassezia restricta CBS 7877.</title>
        <authorList>
            <person name="Morand S.C."/>
            <person name="Bertignac M."/>
            <person name="Iltis A."/>
            <person name="Kolder I."/>
            <person name="Pirovano W."/>
            <person name="Jourdain R."/>
            <person name="Clavaud C."/>
        </authorList>
    </citation>
    <scope>NUCLEOTIDE SEQUENCE [LARGE SCALE GENOMIC DNA]</scope>
    <source>
        <strain evidence="7 8">CBS 7877</strain>
    </source>
</reference>
<name>A0A3G2S4D9_MALR7</name>
<feature type="region of interest" description="Disordered" evidence="5">
    <location>
        <begin position="203"/>
        <end position="335"/>
    </location>
</feature>
<organism evidence="7 8">
    <name type="scientific">Malassezia restricta (strain ATCC 96810 / NBRC 103918 / CBS 7877)</name>
    <name type="common">Seborrheic dermatitis infection agent</name>
    <dbReference type="NCBI Taxonomy" id="425264"/>
    <lineage>
        <taxon>Eukaryota</taxon>
        <taxon>Fungi</taxon>
        <taxon>Dikarya</taxon>
        <taxon>Basidiomycota</taxon>
        <taxon>Ustilaginomycotina</taxon>
        <taxon>Malasseziomycetes</taxon>
        <taxon>Malasseziales</taxon>
        <taxon>Malasseziaceae</taxon>
        <taxon>Malassezia</taxon>
    </lineage>
</organism>
<evidence type="ECO:0000259" key="6">
    <source>
        <dbReference type="PROSITE" id="PS50089"/>
    </source>
</evidence>
<dbReference type="InterPro" id="IPR013083">
    <property type="entry name" value="Znf_RING/FYVE/PHD"/>
</dbReference>
<dbReference type="PROSITE" id="PS50089">
    <property type="entry name" value="ZF_RING_2"/>
    <property type="match status" value="1"/>
</dbReference>
<dbReference type="InterPro" id="IPR027370">
    <property type="entry name" value="Znf-RING_euk"/>
</dbReference>
<evidence type="ECO:0000256" key="2">
    <source>
        <dbReference type="ARBA" id="ARBA00022771"/>
    </source>
</evidence>
<proteinExistence type="predicted"/>
<dbReference type="GO" id="GO:0003697">
    <property type="term" value="F:single-stranded DNA binding"/>
    <property type="evidence" value="ECO:0007669"/>
    <property type="project" value="InterPro"/>
</dbReference>
<dbReference type="Gene3D" id="3.30.40.10">
    <property type="entry name" value="Zinc/RING finger domain, C3HC4 (zinc finger)"/>
    <property type="match status" value="1"/>
</dbReference>
<feature type="compositionally biased region" description="Acidic residues" evidence="5">
    <location>
        <begin position="207"/>
        <end position="217"/>
    </location>
</feature>
<evidence type="ECO:0000256" key="5">
    <source>
        <dbReference type="SAM" id="MobiDB-lite"/>
    </source>
</evidence>
<evidence type="ECO:0000256" key="3">
    <source>
        <dbReference type="ARBA" id="ARBA00022833"/>
    </source>
</evidence>
<feature type="compositionally biased region" description="Basic and acidic residues" evidence="5">
    <location>
        <begin position="1"/>
        <end position="10"/>
    </location>
</feature>
<dbReference type="InterPro" id="IPR001841">
    <property type="entry name" value="Znf_RING"/>
</dbReference>
<sequence length="335" mass="37051">MRTGTRDGSRKRPKVVVESDDDTQALDHEPSHAHVAMAQIEQGLLCGICIELYDRPCVLSPCGHVFCAGCLVTWFSVAQEVNEDPYDERRQGLIRRKKMCPSCRAQINTPPVELWALKDVLAAIRNYKGVSISNTSEIKQSLWDGLFNPTTFYHVIRDQDDGVLRCGICSSEILDGQCTGNDCGIVYENLSDEEQALHADNVHAESEDVSADEEEDAGSLNDFVVDDNDDVGQEIESASDDSSIVAVSPKRSEQDMSSSSEQEDDDTLPDPSYVRRKRLEALLQARSRRRHPSGPASPPTDSESQDYTDEHDTDDHGGHMIYDEAEEASSDVASV</sequence>
<evidence type="ECO:0000313" key="7">
    <source>
        <dbReference type="EMBL" id="AYO42636.1"/>
    </source>
</evidence>
<dbReference type="VEuPathDB" id="FungiDB:DNF11_1686"/>
<dbReference type="PANTHER" id="PTHR14134">
    <property type="entry name" value="E3 UBIQUITIN-PROTEIN LIGASE RAD18"/>
    <property type="match status" value="1"/>
</dbReference>
<feature type="region of interest" description="Disordered" evidence="5">
    <location>
        <begin position="1"/>
        <end position="24"/>
    </location>
</feature>
<evidence type="ECO:0000256" key="4">
    <source>
        <dbReference type="PROSITE-ProRule" id="PRU00175"/>
    </source>
</evidence>
<keyword evidence="8" id="KW-1185">Reference proteome</keyword>
<evidence type="ECO:0000313" key="8">
    <source>
        <dbReference type="Proteomes" id="UP000269793"/>
    </source>
</evidence>
<dbReference type="EMBL" id="CP033150">
    <property type="protein sequence ID" value="AYO42636.1"/>
    <property type="molecule type" value="Genomic_DNA"/>
</dbReference>
<feature type="compositionally biased region" description="Basic and acidic residues" evidence="5">
    <location>
        <begin position="308"/>
        <end position="322"/>
    </location>
</feature>